<evidence type="ECO:0000256" key="11">
    <source>
        <dbReference type="ARBA" id="ARBA00022968"/>
    </source>
</evidence>
<dbReference type="SUPFAM" id="SSF53955">
    <property type="entry name" value="Lysozyme-like"/>
    <property type="match status" value="1"/>
</dbReference>
<dbReference type="InterPro" id="IPR023346">
    <property type="entry name" value="Lysozyme-like_dom_sf"/>
</dbReference>
<keyword evidence="3" id="KW-1032">Host cell membrane</keyword>
<dbReference type="PANTHER" id="PTHR38107">
    <property type="match status" value="1"/>
</dbReference>
<reference evidence="17 18" key="1">
    <citation type="submission" date="2020-01" db="EMBL/GenBank/DDBJ databases">
        <authorList>
            <person name="Zhang L."/>
            <person name="Jia K."/>
            <person name="Liu Z."/>
        </authorList>
    </citation>
    <scope>NUCLEOTIDE SEQUENCE [LARGE SCALE GENOMIC DNA]</scope>
</reference>
<comment type="similarity">
    <text evidence="16">Belongs to the glycosyl hydrolase 24 family.</text>
</comment>
<accession>A0A6G6XT90</accession>
<keyword evidence="13" id="KW-0472">Membrane</keyword>
<dbReference type="Gene3D" id="1.10.530.40">
    <property type="match status" value="1"/>
</dbReference>
<dbReference type="GO" id="GO:0003796">
    <property type="term" value="F:lysozyme activity"/>
    <property type="evidence" value="ECO:0007669"/>
    <property type="project" value="UniProtKB-EC"/>
</dbReference>
<dbReference type="InterPro" id="IPR023347">
    <property type="entry name" value="Lysozyme_dom_sf"/>
</dbReference>
<keyword evidence="10" id="KW-1043">Host membrane</keyword>
<keyword evidence="5" id="KW-1188">Viral release from host cell</keyword>
<evidence type="ECO:0000256" key="14">
    <source>
        <dbReference type="ARBA" id="ARBA00023142"/>
    </source>
</evidence>
<dbReference type="GO" id="GO:0009253">
    <property type="term" value="P:peptidoglycan catabolic process"/>
    <property type="evidence" value="ECO:0007669"/>
    <property type="project" value="InterPro"/>
</dbReference>
<dbReference type="GO" id="GO:0031640">
    <property type="term" value="P:killing of cells of another organism"/>
    <property type="evidence" value="ECO:0007669"/>
    <property type="project" value="UniProtKB-KW"/>
</dbReference>
<evidence type="ECO:0000256" key="5">
    <source>
        <dbReference type="ARBA" id="ARBA00022612"/>
    </source>
</evidence>
<evidence type="ECO:0000256" key="1">
    <source>
        <dbReference type="ARBA" id="ARBA00000632"/>
    </source>
</evidence>
<evidence type="ECO:0000256" key="9">
    <source>
        <dbReference type="ARBA" id="ARBA00022852"/>
    </source>
</evidence>
<name>A0A6G6XT90_9CAUD</name>
<evidence type="ECO:0000256" key="2">
    <source>
        <dbReference type="ARBA" id="ARBA00022445"/>
    </source>
</evidence>
<comment type="catalytic activity">
    <reaction evidence="1 16">
        <text>Hydrolysis of (1-&gt;4)-beta-linkages between N-acetylmuramic acid and N-acetyl-D-glucosamine residues in a peptidoglycan and between N-acetyl-D-glucosamine residues in chitodextrins.</text>
        <dbReference type="EC" id="3.2.1.17"/>
    </reaction>
</comment>
<evidence type="ECO:0000256" key="10">
    <source>
        <dbReference type="ARBA" id="ARBA00022870"/>
    </source>
</evidence>
<keyword evidence="8 16" id="KW-0378">Hydrolase</keyword>
<evidence type="ECO:0000256" key="13">
    <source>
        <dbReference type="ARBA" id="ARBA00023136"/>
    </source>
</evidence>
<proteinExistence type="inferred from homology"/>
<dbReference type="HAMAP" id="MF_04110">
    <property type="entry name" value="ENDOLYSIN_T4"/>
    <property type="match status" value="1"/>
</dbReference>
<dbReference type="Pfam" id="PF00959">
    <property type="entry name" value="Phage_lysozyme"/>
    <property type="match status" value="1"/>
</dbReference>
<dbReference type="InterPro" id="IPR051018">
    <property type="entry name" value="Bacteriophage_GH24"/>
</dbReference>
<dbReference type="PANTHER" id="PTHR38107:SF3">
    <property type="entry name" value="LYSOZYME RRRD-RELATED"/>
    <property type="match status" value="1"/>
</dbReference>
<organism evidence="17 18">
    <name type="scientific">Citrobacter phage IME-JL8</name>
    <dbReference type="NCBI Taxonomy" id="2709754"/>
    <lineage>
        <taxon>Viruses</taxon>
        <taxon>Duplodnaviria</taxon>
        <taxon>Heunggongvirae</taxon>
        <taxon>Uroviricota</taxon>
        <taxon>Caudoviricetes</taxon>
        <taxon>Drexlerviridae</taxon>
        <taxon>Tunavirinae</taxon>
        <taxon>Sertoctavirus</taxon>
        <taxon>Sertoctavirus SRT8</taxon>
    </lineage>
</organism>
<sequence length="165" mass="18513">MSAIKNTVAATVISAALVLVPGLLEEIEGIRYKPYKDIAGIWTVCSGITGKDVILGKTYTKKECDALLYKHIEVAKRHVDSAVKVPIPDTMRAALYSFTFNVGGGAFRKSTLLKDVNAGRFTKACSRLYDWVYFYNPKTGKMEKSRGLKNRRDVEYKFCMKELTK</sequence>
<dbReference type="InterPro" id="IPR043688">
    <property type="entry name" value="SAR_endolysin-like"/>
</dbReference>
<dbReference type="GO" id="GO:0016998">
    <property type="term" value="P:cell wall macromolecule catabolic process"/>
    <property type="evidence" value="ECO:0007669"/>
    <property type="project" value="InterPro"/>
</dbReference>
<keyword evidence="7" id="KW-0812">Transmembrane</keyword>
<evidence type="ECO:0000256" key="7">
    <source>
        <dbReference type="ARBA" id="ARBA00022692"/>
    </source>
</evidence>
<keyword evidence="9" id="KW-0204">Cytolysis</keyword>
<evidence type="ECO:0000256" key="12">
    <source>
        <dbReference type="ARBA" id="ARBA00022989"/>
    </source>
</evidence>
<dbReference type="InterPro" id="IPR002196">
    <property type="entry name" value="Glyco_hydro_24"/>
</dbReference>
<keyword evidence="12" id="KW-1133">Transmembrane helix</keyword>
<dbReference type="EC" id="3.2.1.17" evidence="16"/>
<dbReference type="HAMAP" id="MF_04136">
    <property type="entry name" value="SAR_ENDOLYSIN"/>
    <property type="match status" value="1"/>
</dbReference>
<evidence type="ECO:0000256" key="16">
    <source>
        <dbReference type="RuleBase" id="RU003788"/>
    </source>
</evidence>
<keyword evidence="14" id="KW-0578">Host cell lysis by virus</keyword>
<keyword evidence="4 16" id="KW-0929">Antimicrobial</keyword>
<dbReference type="InterPro" id="IPR034690">
    <property type="entry name" value="Endolysin_T4_type"/>
</dbReference>
<evidence type="ECO:0000256" key="4">
    <source>
        <dbReference type="ARBA" id="ARBA00022529"/>
    </source>
</evidence>
<keyword evidence="2" id="KW-1030">Host cell inner membrane</keyword>
<keyword evidence="11" id="KW-0735">Signal-anchor</keyword>
<protein>
    <recommendedName>
        <fullName evidence="16">Lysozyme</fullName>
        <ecNumber evidence="16">3.2.1.17</ecNumber>
    </recommendedName>
</protein>
<dbReference type="Proteomes" id="UP000503311">
    <property type="component" value="Segment"/>
</dbReference>
<keyword evidence="6 16" id="KW-0081">Bacteriolytic enzyme</keyword>
<evidence type="ECO:0000313" key="18">
    <source>
        <dbReference type="Proteomes" id="UP000503311"/>
    </source>
</evidence>
<evidence type="ECO:0000256" key="6">
    <source>
        <dbReference type="ARBA" id="ARBA00022638"/>
    </source>
</evidence>
<evidence type="ECO:0000256" key="8">
    <source>
        <dbReference type="ARBA" id="ARBA00022801"/>
    </source>
</evidence>
<evidence type="ECO:0000256" key="15">
    <source>
        <dbReference type="ARBA" id="ARBA00023295"/>
    </source>
</evidence>
<keyword evidence="15 16" id="KW-0326">Glycosidase</keyword>
<dbReference type="SMR" id="A0A6G6XT90"/>
<dbReference type="CDD" id="cd16900">
    <property type="entry name" value="endolysin_R21-like"/>
    <property type="match status" value="1"/>
</dbReference>
<evidence type="ECO:0000313" key="17">
    <source>
        <dbReference type="EMBL" id="QIG62054.1"/>
    </source>
</evidence>
<evidence type="ECO:0000256" key="3">
    <source>
        <dbReference type="ARBA" id="ARBA00022511"/>
    </source>
</evidence>
<dbReference type="GO" id="GO:0042742">
    <property type="term" value="P:defense response to bacterium"/>
    <property type="evidence" value="ECO:0007669"/>
    <property type="project" value="UniProtKB-KW"/>
</dbReference>
<dbReference type="EMBL" id="MT023084">
    <property type="protein sequence ID" value="QIG62054.1"/>
    <property type="molecule type" value="Genomic_DNA"/>
</dbReference>